<organism evidence="2 3">
    <name type="scientific">Prunus dulcis</name>
    <name type="common">Almond</name>
    <name type="synonym">Amygdalus dulcis</name>
    <dbReference type="NCBI Taxonomy" id="3755"/>
    <lineage>
        <taxon>Eukaryota</taxon>
        <taxon>Viridiplantae</taxon>
        <taxon>Streptophyta</taxon>
        <taxon>Embryophyta</taxon>
        <taxon>Tracheophyta</taxon>
        <taxon>Spermatophyta</taxon>
        <taxon>Magnoliopsida</taxon>
        <taxon>eudicotyledons</taxon>
        <taxon>Gunneridae</taxon>
        <taxon>Pentapetalae</taxon>
        <taxon>rosids</taxon>
        <taxon>fabids</taxon>
        <taxon>Rosales</taxon>
        <taxon>Rosaceae</taxon>
        <taxon>Amygdaloideae</taxon>
        <taxon>Amygdaleae</taxon>
        <taxon>Prunus</taxon>
    </lineage>
</organism>
<evidence type="ECO:0000313" key="3">
    <source>
        <dbReference type="Proteomes" id="UP001054821"/>
    </source>
</evidence>
<keyword evidence="1" id="KW-0812">Transmembrane</keyword>
<evidence type="ECO:0000313" key="2">
    <source>
        <dbReference type="EMBL" id="KAI5325915.1"/>
    </source>
</evidence>
<dbReference type="EMBL" id="JAJFAZ020000006">
    <property type="protein sequence ID" value="KAI5325915.1"/>
    <property type="molecule type" value="Genomic_DNA"/>
</dbReference>
<feature type="transmembrane region" description="Helical" evidence="1">
    <location>
        <begin position="7"/>
        <end position="28"/>
    </location>
</feature>
<dbReference type="Proteomes" id="UP001054821">
    <property type="component" value="Chromosome 6"/>
</dbReference>
<keyword evidence="1" id="KW-0472">Membrane</keyword>
<dbReference type="CDD" id="cd09272">
    <property type="entry name" value="RNase_HI_RT_Ty1"/>
    <property type="match status" value="1"/>
</dbReference>
<evidence type="ECO:0000256" key="1">
    <source>
        <dbReference type="SAM" id="Phobius"/>
    </source>
</evidence>
<dbReference type="AlphaFoldDB" id="A0AAD4YYE5"/>
<gene>
    <name evidence="2" type="ORF">L3X38_034989</name>
</gene>
<accession>A0AAD4YYE5</accession>
<keyword evidence="3" id="KW-1185">Reference proteome</keyword>
<proteinExistence type="predicted"/>
<feature type="transmembrane region" description="Helical" evidence="1">
    <location>
        <begin position="34"/>
        <end position="55"/>
    </location>
</feature>
<sequence length="180" mass="20543">MKDLGPLHYFFGMEVCISLVSYVLLHMLMLTIPVILMIVAIQEGIVSILVIILFWSSKKQRGVSRSNTEAEYRQLAYTAATLSWYRLRKVGVLLCILSRTNSHKVKLGGHESHNRHIEVDYHYVQEKAIRKELEVDHISSTDLLVDLLTKGLSTLRFCYLLSKLPVLCCPLSLQGRDKPC</sequence>
<protein>
    <submittedName>
        <fullName evidence="2">Uncharacterized protein</fullName>
    </submittedName>
</protein>
<name>A0AAD4YYE5_PRUDU</name>
<reference evidence="2 3" key="1">
    <citation type="journal article" date="2022" name="G3 (Bethesda)">
        <title>Whole-genome sequence and methylome profiling of the almond [Prunus dulcis (Mill.) D.A. Webb] cultivar 'Nonpareil'.</title>
        <authorList>
            <person name="D'Amico-Willman K.M."/>
            <person name="Ouma W.Z."/>
            <person name="Meulia T."/>
            <person name="Sideli G.M."/>
            <person name="Gradziel T.M."/>
            <person name="Fresnedo-Ramirez J."/>
        </authorList>
    </citation>
    <scope>NUCLEOTIDE SEQUENCE [LARGE SCALE GENOMIC DNA]</scope>
    <source>
        <strain evidence="2">Clone GOH B32 T37-40</strain>
    </source>
</reference>
<keyword evidence="1" id="KW-1133">Transmembrane helix</keyword>
<comment type="caution">
    <text evidence="2">The sequence shown here is derived from an EMBL/GenBank/DDBJ whole genome shotgun (WGS) entry which is preliminary data.</text>
</comment>